<dbReference type="UniPathway" id="UPA00232"/>
<keyword evidence="9" id="KW-0831">Ubiquinone biosynthesis</keyword>
<dbReference type="GO" id="GO:0005743">
    <property type="term" value="C:mitochondrial inner membrane"/>
    <property type="evidence" value="ECO:0007669"/>
    <property type="project" value="UniProtKB-SubCell"/>
</dbReference>
<feature type="transmembrane region" description="Helical" evidence="9">
    <location>
        <begin position="278"/>
        <end position="296"/>
    </location>
</feature>
<gene>
    <name evidence="11" type="ORF">Vbra_21714</name>
</gene>
<evidence type="ECO:0000256" key="7">
    <source>
        <dbReference type="ARBA" id="ARBA00022989"/>
    </source>
</evidence>
<accession>A0A0G4FVP1</accession>
<comment type="catalytic activity">
    <reaction evidence="9">
        <text>an all-trans-polyprenyl diphosphate + 4-hydroxybenzoate = a 4-hydroxy-3-(all-trans-polyprenyl)benzoate + diphosphate</text>
        <dbReference type="Rhea" id="RHEA:44504"/>
        <dbReference type="Rhea" id="RHEA-COMP:9514"/>
        <dbReference type="Rhea" id="RHEA-COMP:9564"/>
        <dbReference type="ChEBI" id="CHEBI:17879"/>
        <dbReference type="ChEBI" id="CHEBI:33019"/>
        <dbReference type="ChEBI" id="CHEBI:58914"/>
        <dbReference type="ChEBI" id="CHEBI:78396"/>
        <dbReference type="EC" id="2.5.1.39"/>
    </reaction>
</comment>
<evidence type="ECO:0000256" key="8">
    <source>
        <dbReference type="ARBA" id="ARBA00023136"/>
    </source>
</evidence>
<feature type="region of interest" description="Disordered" evidence="10">
    <location>
        <begin position="37"/>
        <end position="87"/>
    </location>
</feature>
<dbReference type="OrthoDB" id="18170at2759"/>
<dbReference type="FunFam" id="1.10.357.140:FF:000008">
    <property type="entry name" value="4-hydroxybenzoate octaprenyltransferase"/>
    <property type="match status" value="1"/>
</dbReference>
<feature type="compositionally biased region" description="Basic and acidic residues" evidence="10">
    <location>
        <begin position="474"/>
        <end position="486"/>
    </location>
</feature>
<keyword evidence="8 9" id="KW-0472">Membrane</keyword>
<comment type="similarity">
    <text evidence="4 9">Belongs to the UbiA prenyltransferase family.</text>
</comment>
<evidence type="ECO:0000256" key="4">
    <source>
        <dbReference type="ARBA" id="ARBA00005985"/>
    </source>
</evidence>
<dbReference type="InterPro" id="IPR006370">
    <property type="entry name" value="HB_polyprenyltransferase-like"/>
</dbReference>
<keyword evidence="9" id="KW-0414">Isoprene biosynthesis</keyword>
<dbReference type="InterPro" id="IPR039653">
    <property type="entry name" value="Prenyltransferase"/>
</dbReference>
<dbReference type="STRING" id="1169540.A0A0G4FVP1"/>
<evidence type="ECO:0000256" key="1">
    <source>
        <dbReference type="ARBA" id="ARBA00001946"/>
    </source>
</evidence>
<dbReference type="VEuPathDB" id="CryptoDB:Vbra_21714"/>
<dbReference type="InterPro" id="IPR000537">
    <property type="entry name" value="UbiA_prenyltransferase"/>
</dbReference>
<dbReference type="InterPro" id="IPR044878">
    <property type="entry name" value="UbiA_sf"/>
</dbReference>
<protein>
    <recommendedName>
        <fullName evidence="9">4-hydroxybenzoate polyprenyltransferase, mitochondrial</fullName>
        <shortName evidence="9">4-HB polyprenyltransferase</shortName>
        <ecNumber evidence="9">2.5.1.39</ecNumber>
    </recommendedName>
    <alternativeName>
        <fullName evidence="9">Para-hydroxybenzoate--polyprenyltransferase</fullName>
        <shortName evidence="9">PHB:PPT</shortName>
        <shortName evidence="9">PHB:polyprenyltransferase</shortName>
    </alternativeName>
</protein>
<dbReference type="Proteomes" id="UP000041254">
    <property type="component" value="Unassembled WGS sequence"/>
</dbReference>
<dbReference type="PROSITE" id="PS00943">
    <property type="entry name" value="UBIA"/>
    <property type="match status" value="1"/>
</dbReference>
<evidence type="ECO:0000256" key="5">
    <source>
        <dbReference type="ARBA" id="ARBA00022679"/>
    </source>
</evidence>
<dbReference type="FunFam" id="1.20.120.1780:FF:000001">
    <property type="entry name" value="4-hydroxybenzoate octaprenyltransferase"/>
    <property type="match status" value="1"/>
</dbReference>
<organism evidence="11 12">
    <name type="scientific">Vitrella brassicaformis (strain CCMP3155)</name>
    <dbReference type="NCBI Taxonomy" id="1169540"/>
    <lineage>
        <taxon>Eukaryota</taxon>
        <taxon>Sar</taxon>
        <taxon>Alveolata</taxon>
        <taxon>Colpodellida</taxon>
        <taxon>Vitrellaceae</taxon>
        <taxon>Vitrella</taxon>
    </lineage>
</organism>
<keyword evidence="12" id="KW-1185">Reference proteome</keyword>
<dbReference type="GO" id="GO:0006744">
    <property type="term" value="P:ubiquinone biosynthetic process"/>
    <property type="evidence" value="ECO:0007669"/>
    <property type="project" value="UniProtKB-UniRule"/>
</dbReference>
<evidence type="ECO:0000256" key="9">
    <source>
        <dbReference type="HAMAP-Rule" id="MF_03189"/>
    </source>
</evidence>
<feature type="transmembrane region" description="Helical" evidence="9">
    <location>
        <begin position="378"/>
        <end position="398"/>
    </location>
</feature>
<reference evidence="11 12" key="1">
    <citation type="submission" date="2014-11" db="EMBL/GenBank/DDBJ databases">
        <authorList>
            <person name="Zhu J."/>
            <person name="Qi W."/>
            <person name="Song R."/>
        </authorList>
    </citation>
    <scope>NUCLEOTIDE SEQUENCE [LARGE SCALE GENOMIC DNA]</scope>
</reference>
<sequence>MARHVACHRVWAMTTRMCRSPAFHSCTRQLTLAQAAAGPAPSPPASLAAASSRLSGAAHLQHRPSRRSFHSFADRRGPSAALSPASLSLPSSHTAIPLRRVDSALPPGCKDLVVGSCRTILGVRRQVTAEDIEKWQEDMKKQPGWIPPHEYKPMPFSGDWIYNIVREKDRKWVELIRLHVPMPILLLWFPSAFAMALAEPTGVPPDAASMGLFLLGSLAMRSAGCIINDLWDKDIDKKVERTKNRPIASGRVSEREAMAVLAGCLGVGALVLAQFNTYCILTTLSSVGLVVVYPLMKRYTNMPQMFLGLTYNWGVMAGWSAIRGCLDQPEVWIPLYAGCVCWTIVYDTLYAHMDKEWDKKIGVKSTALLWGEEAPKMMFGFTALMGFAWVLAGVNIGMGGISTPYYPCIAGACAVSSWLIASTKYNRPEMIPHKFRKFGVVGVLMLTGCIGGTLLAPKRKHEFDLEAKREAEAKVAEKDKVVRPTKPEGPPPKLDEDEEANYVRATTDREAEEEADDEAAGRARKAPAGSLAVQLIKKATGTSSTGSEERRAFRLP</sequence>
<evidence type="ECO:0000313" key="12">
    <source>
        <dbReference type="Proteomes" id="UP000041254"/>
    </source>
</evidence>
<dbReference type="InParanoid" id="A0A0G4FVP1"/>
<dbReference type="InterPro" id="IPR030470">
    <property type="entry name" value="UbiA_prenylTrfase_CS"/>
</dbReference>
<feature type="compositionally biased region" description="Basic and acidic residues" evidence="10">
    <location>
        <begin position="547"/>
        <end position="556"/>
    </location>
</feature>
<dbReference type="PhylomeDB" id="A0A0G4FVP1"/>
<feature type="compositionally biased region" description="Basic residues" evidence="10">
    <location>
        <begin position="60"/>
        <end position="69"/>
    </location>
</feature>
<keyword evidence="5 9" id="KW-0808">Transferase</keyword>
<keyword evidence="6 9" id="KW-0812">Transmembrane</keyword>
<dbReference type="Gene3D" id="1.10.357.140">
    <property type="entry name" value="UbiA prenyltransferase"/>
    <property type="match status" value="1"/>
</dbReference>
<feature type="compositionally biased region" description="Low complexity" evidence="10">
    <location>
        <begin position="37"/>
        <end position="58"/>
    </location>
</feature>
<proteinExistence type="inferred from homology"/>
<dbReference type="CDD" id="cd13959">
    <property type="entry name" value="PT_UbiA_COQ2"/>
    <property type="match status" value="1"/>
</dbReference>
<dbReference type="EC" id="2.5.1.39" evidence="9"/>
<dbReference type="GO" id="GO:0008412">
    <property type="term" value="F:4-hydroxybenzoate polyprenyltransferase activity"/>
    <property type="evidence" value="ECO:0007669"/>
    <property type="project" value="UniProtKB-EC"/>
</dbReference>
<name>A0A0G4FVP1_VITBC</name>
<evidence type="ECO:0000256" key="6">
    <source>
        <dbReference type="ARBA" id="ARBA00022692"/>
    </source>
</evidence>
<keyword evidence="9" id="KW-0496">Mitochondrion</keyword>
<dbReference type="AlphaFoldDB" id="A0A0G4FVP1"/>
<feature type="transmembrane region" description="Helical" evidence="9">
    <location>
        <begin position="435"/>
        <end position="456"/>
    </location>
</feature>
<dbReference type="GO" id="GO:0008299">
    <property type="term" value="P:isoprenoid biosynthetic process"/>
    <property type="evidence" value="ECO:0007669"/>
    <property type="project" value="UniProtKB-UniRule"/>
</dbReference>
<dbReference type="Gene3D" id="1.20.120.1780">
    <property type="entry name" value="UbiA prenyltransferase"/>
    <property type="match status" value="1"/>
</dbReference>
<comment type="pathway">
    <text evidence="9">Cofactor biosynthesis; ubiquinone biosynthesis.</text>
</comment>
<dbReference type="EMBL" id="CDMY01000505">
    <property type="protein sequence ID" value="CEM18631.1"/>
    <property type="molecule type" value="Genomic_DNA"/>
</dbReference>
<dbReference type="HAMAP" id="MF_01635">
    <property type="entry name" value="UbiA"/>
    <property type="match status" value="1"/>
</dbReference>
<keyword evidence="9" id="KW-0999">Mitochondrion inner membrane</keyword>
<evidence type="ECO:0000256" key="10">
    <source>
        <dbReference type="SAM" id="MobiDB-lite"/>
    </source>
</evidence>
<feature type="compositionally biased region" description="Low complexity" evidence="10">
    <location>
        <begin position="78"/>
        <end position="87"/>
    </location>
</feature>
<evidence type="ECO:0000256" key="3">
    <source>
        <dbReference type="ARBA" id="ARBA00005179"/>
    </source>
</evidence>
<feature type="region of interest" description="Disordered" evidence="10">
    <location>
        <begin position="474"/>
        <end position="556"/>
    </location>
</feature>
<dbReference type="Pfam" id="PF01040">
    <property type="entry name" value="UbiA"/>
    <property type="match status" value="1"/>
</dbReference>
<comment type="subcellular location">
    <subcellularLocation>
        <location evidence="2">Membrane</location>
        <topology evidence="2">Multi-pass membrane protein</topology>
    </subcellularLocation>
    <subcellularLocation>
        <location evidence="9">Mitochondrion inner membrane</location>
        <topology evidence="9">Multi-pass membrane protein</topology>
        <orientation evidence="9">Matrix side</orientation>
    </subcellularLocation>
</comment>
<evidence type="ECO:0000313" key="11">
    <source>
        <dbReference type="EMBL" id="CEM18631.1"/>
    </source>
</evidence>
<dbReference type="PANTHER" id="PTHR11048:SF28">
    <property type="entry name" value="4-HYDROXYBENZOATE POLYPRENYLTRANSFERASE, MITOCHONDRIAL"/>
    <property type="match status" value="1"/>
</dbReference>
<feature type="transmembrane region" description="Helical" evidence="9">
    <location>
        <begin position="404"/>
        <end position="423"/>
    </location>
</feature>
<dbReference type="PANTHER" id="PTHR11048">
    <property type="entry name" value="PRENYLTRANSFERASES"/>
    <property type="match status" value="1"/>
</dbReference>
<comment type="cofactor">
    <cofactor evidence="1 9">
        <name>Mg(2+)</name>
        <dbReference type="ChEBI" id="CHEBI:18420"/>
    </cofactor>
</comment>
<keyword evidence="7 9" id="KW-1133">Transmembrane helix</keyword>
<comment type="pathway">
    <text evidence="3">Secondary metabolite biosynthesis.</text>
</comment>
<feature type="transmembrane region" description="Helical" evidence="9">
    <location>
        <begin position="178"/>
        <end position="198"/>
    </location>
</feature>
<evidence type="ECO:0000256" key="2">
    <source>
        <dbReference type="ARBA" id="ARBA00004141"/>
    </source>
</evidence>
<dbReference type="NCBIfam" id="TIGR01474">
    <property type="entry name" value="ubiA_proteo"/>
    <property type="match status" value="1"/>
</dbReference>
<comment type="function">
    <text evidence="9">Catalyzes the prenylation of para-hydroxybenzoate (PHB) with an all-trans polyprenyl group. Mediates the second step in the final reaction sequence of coenzyme Q (CoQ) biosynthesis, which is the condensation of the polyisoprenoid side chain with PHB, generating the first membrane-bound Q intermediate.</text>
</comment>